<proteinExistence type="predicted"/>
<name>A0ACC2PP62_9HYME</name>
<gene>
    <name evidence="1" type="ORF">QAD02_020388</name>
</gene>
<keyword evidence="2" id="KW-1185">Reference proteome</keyword>
<dbReference type="EMBL" id="CM056741">
    <property type="protein sequence ID" value="KAJ8684596.1"/>
    <property type="molecule type" value="Genomic_DNA"/>
</dbReference>
<evidence type="ECO:0000313" key="2">
    <source>
        <dbReference type="Proteomes" id="UP001239111"/>
    </source>
</evidence>
<organism evidence="1 2">
    <name type="scientific">Eretmocerus hayati</name>
    <dbReference type="NCBI Taxonomy" id="131215"/>
    <lineage>
        <taxon>Eukaryota</taxon>
        <taxon>Metazoa</taxon>
        <taxon>Ecdysozoa</taxon>
        <taxon>Arthropoda</taxon>
        <taxon>Hexapoda</taxon>
        <taxon>Insecta</taxon>
        <taxon>Pterygota</taxon>
        <taxon>Neoptera</taxon>
        <taxon>Endopterygota</taxon>
        <taxon>Hymenoptera</taxon>
        <taxon>Apocrita</taxon>
        <taxon>Proctotrupomorpha</taxon>
        <taxon>Chalcidoidea</taxon>
        <taxon>Aphelinidae</taxon>
        <taxon>Aphelininae</taxon>
        <taxon>Eretmocerus</taxon>
    </lineage>
</organism>
<sequence length="408" mass="46830">MKSSDNKQAVSAGKDPLNNPTIPKQNNPDSVLDPLNDESGDCQTQNDSDGPVLESENEVVPERETTNKKRQAEVIVIESESPAKRRRYCRNQDFDLKKVLEEHSLGQCIIIQYNVFGYLEAIHQLYLVQIVALELLKVYGNEAVAIYFVPAIPKKQFTNNESVKSRGKLRDKIKNWMTFIVRHENYLNVTPLPQESGNIMSSEISESALELAVVKKNELETGKVPVKRKSLWDDLYILRVEDRKNRELINGTHISSTWPNLKDEDAFDMLQSDFYRMYRKTVENLRQLFDEAFEKNLPLLKVTSISNGKKLFYGLLKSKESFSNLTGDHKTYMQLEIRASILVPENVKIDITQPGAKKKSFWKPSSSEARKGIVTRVKTEQEIPTKLMKRTAKLASIKQPPLPFIRWK</sequence>
<reference evidence="1" key="1">
    <citation type="submission" date="2023-04" db="EMBL/GenBank/DDBJ databases">
        <title>A chromosome-level genome assembly of the parasitoid wasp Eretmocerus hayati.</title>
        <authorList>
            <person name="Zhong Y."/>
            <person name="Liu S."/>
            <person name="Liu Y."/>
        </authorList>
    </citation>
    <scope>NUCLEOTIDE SEQUENCE</scope>
    <source>
        <strain evidence="1">ZJU_SS_LIU_2023</strain>
    </source>
</reference>
<comment type="caution">
    <text evidence="1">The sequence shown here is derived from an EMBL/GenBank/DDBJ whole genome shotgun (WGS) entry which is preliminary data.</text>
</comment>
<evidence type="ECO:0000313" key="1">
    <source>
        <dbReference type="EMBL" id="KAJ8684596.1"/>
    </source>
</evidence>
<accession>A0ACC2PP62</accession>
<protein>
    <submittedName>
        <fullName evidence="1">Uncharacterized protein</fullName>
    </submittedName>
</protein>
<dbReference type="Proteomes" id="UP001239111">
    <property type="component" value="Chromosome 1"/>
</dbReference>